<dbReference type="PRINTS" id="PR00503">
    <property type="entry name" value="BROMODOMAIN"/>
</dbReference>
<dbReference type="GO" id="GO:0006325">
    <property type="term" value="P:chromatin organization"/>
    <property type="evidence" value="ECO:0007669"/>
    <property type="project" value="UniProtKB-ARBA"/>
</dbReference>
<evidence type="ECO:0000256" key="1">
    <source>
        <dbReference type="ARBA" id="ARBA00023117"/>
    </source>
</evidence>
<dbReference type="PANTHER" id="PTHR22881">
    <property type="entry name" value="BROMODOMAIN CONTAINING PROTEIN"/>
    <property type="match status" value="1"/>
</dbReference>
<accession>A0A6A6CXE0</accession>
<dbReference type="EMBL" id="ML993582">
    <property type="protein sequence ID" value="KAF2171705.1"/>
    <property type="molecule type" value="Genomic_DNA"/>
</dbReference>
<dbReference type="Pfam" id="PF00439">
    <property type="entry name" value="Bromodomain"/>
    <property type="match status" value="1"/>
</dbReference>
<feature type="non-terminal residue" evidence="4">
    <location>
        <position position="1"/>
    </location>
</feature>
<feature type="non-terminal residue" evidence="4">
    <location>
        <position position="59"/>
    </location>
</feature>
<dbReference type="Gene3D" id="1.20.920.10">
    <property type="entry name" value="Bromodomain-like"/>
    <property type="match status" value="1"/>
</dbReference>
<gene>
    <name evidence="4" type="ORF">M409DRAFT_31386</name>
</gene>
<dbReference type="InterPro" id="IPR036427">
    <property type="entry name" value="Bromodomain-like_sf"/>
</dbReference>
<dbReference type="Proteomes" id="UP000799537">
    <property type="component" value="Unassembled WGS sequence"/>
</dbReference>
<evidence type="ECO:0000313" key="5">
    <source>
        <dbReference type="Proteomes" id="UP000799537"/>
    </source>
</evidence>
<name>A0A6A6CXE0_ZASCE</name>
<evidence type="ECO:0000259" key="3">
    <source>
        <dbReference type="PROSITE" id="PS50014"/>
    </source>
</evidence>
<dbReference type="SMART" id="SM00297">
    <property type="entry name" value="BROMO"/>
    <property type="match status" value="1"/>
</dbReference>
<sequence>PFLSPVSVASCPDYHGTIKNPMDLETMSVKLSGGKYSSSEEMKKDFELMIQNCNEYNPV</sequence>
<dbReference type="PROSITE" id="PS00633">
    <property type="entry name" value="BROMODOMAIN_1"/>
    <property type="match status" value="1"/>
</dbReference>
<dbReference type="AlphaFoldDB" id="A0A6A6CXE0"/>
<dbReference type="PANTHER" id="PTHR22881:SF27">
    <property type="entry name" value="BROMODOMAIN CONTAINING 7_9"/>
    <property type="match status" value="1"/>
</dbReference>
<evidence type="ECO:0000256" key="2">
    <source>
        <dbReference type="PROSITE-ProRule" id="PRU00035"/>
    </source>
</evidence>
<dbReference type="CDD" id="cd04369">
    <property type="entry name" value="Bromodomain"/>
    <property type="match status" value="1"/>
</dbReference>
<dbReference type="InterPro" id="IPR018359">
    <property type="entry name" value="Bromodomain_CS"/>
</dbReference>
<keyword evidence="1 2" id="KW-0103">Bromodomain</keyword>
<dbReference type="PROSITE" id="PS50014">
    <property type="entry name" value="BROMODOMAIN_2"/>
    <property type="match status" value="1"/>
</dbReference>
<evidence type="ECO:0000313" key="4">
    <source>
        <dbReference type="EMBL" id="KAF2171705.1"/>
    </source>
</evidence>
<proteinExistence type="predicted"/>
<protein>
    <recommendedName>
        <fullName evidence="3">Bromo domain-containing protein</fullName>
    </recommendedName>
</protein>
<dbReference type="GeneID" id="54563502"/>
<reference evidence="4" key="1">
    <citation type="journal article" date="2020" name="Stud. Mycol.">
        <title>101 Dothideomycetes genomes: a test case for predicting lifestyles and emergence of pathogens.</title>
        <authorList>
            <person name="Haridas S."/>
            <person name="Albert R."/>
            <person name="Binder M."/>
            <person name="Bloem J."/>
            <person name="Labutti K."/>
            <person name="Salamov A."/>
            <person name="Andreopoulos B."/>
            <person name="Baker S."/>
            <person name="Barry K."/>
            <person name="Bills G."/>
            <person name="Bluhm B."/>
            <person name="Cannon C."/>
            <person name="Castanera R."/>
            <person name="Culley D."/>
            <person name="Daum C."/>
            <person name="Ezra D."/>
            <person name="Gonzalez J."/>
            <person name="Henrissat B."/>
            <person name="Kuo A."/>
            <person name="Liang C."/>
            <person name="Lipzen A."/>
            <person name="Lutzoni F."/>
            <person name="Magnuson J."/>
            <person name="Mondo S."/>
            <person name="Nolan M."/>
            <person name="Ohm R."/>
            <person name="Pangilinan J."/>
            <person name="Park H.-J."/>
            <person name="Ramirez L."/>
            <person name="Alfaro M."/>
            <person name="Sun H."/>
            <person name="Tritt A."/>
            <person name="Yoshinaga Y."/>
            <person name="Zwiers L.-H."/>
            <person name="Turgeon B."/>
            <person name="Goodwin S."/>
            <person name="Spatafora J."/>
            <person name="Crous P."/>
            <person name="Grigoriev I."/>
        </authorList>
    </citation>
    <scope>NUCLEOTIDE SEQUENCE</scope>
    <source>
        <strain evidence="4">ATCC 36951</strain>
    </source>
</reference>
<keyword evidence="5" id="KW-1185">Reference proteome</keyword>
<dbReference type="InterPro" id="IPR051831">
    <property type="entry name" value="Bromodomain_contain_prot"/>
</dbReference>
<feature type="domain" description="Bromo" evidence="3">
    <location>
        <begin position="1"/>
        <end position="59"/>
    </location>
</feature>
<dbReference type="InterPro" id="IPR001487">
    <property type="entry name" value="Bromodomain"/>
</dbReference>
<dbReference type="SUPFAM" id="SSF47370">
    <property type="entry name" value="Bromodomain"/>
    <property type="match status" value="1"/>
</dbReference>
<dbReference type="RefSeq" id="XP_033672594.1">
    <property type="nucleotide sequence ID" value="XM_033810230.1"/>
</dbReference>
<organism evidence="4 5">
    <name type="scientific">Zasmidium cellare ATCC 36951</name>
    <dbReference type="NCBI Taxonomy" id="1080233"/>
    <lineage>
        <taxon>Eukaryota</taxon>
        <taxon>Fungi</taxon>
        <taxon>Dikarya</taxon>
        <taxon>Ascomycota</taxon>
        <taxon>Pezizomycotina</taxon>
        <taxon>Dothideomycetes</taxon>
        <taxon>Dothideomycetidae</taxon>
        <taxon>Mycosphaerellales</taxon>
        <taxon>Mycosphaerellaceae</taxon>
        <taxon>Zasmidium</taxon>
    </lineage>
</organism>
<dbReference type="OrthoDB" id="3930276at2759"/>